<dbReference type="GO" id="GO:0005524">
    <property type="term" value="F:ATP binding"/>
    <property type="evidence" value="ECO:0007669"/>
    <property type="project" value="UniProtKB-KW"/>
</dbReference>
<dbReference type="InterPro" id="IPR006336">
    <property type="entry name" value="GCS2"/>
</dbReference>
<dbReference type="OrthoDB" id="9803842at2"/>
<evidence type="ECO:0000256" key="4">
    <source>
        <dbReference type="ARBA" id="ARBA00048819"/>
    </source>
</evidence>
<reference evidence="6" key="3">
    <citation type="submission" date="2020-02" db="EMBL/GenBank/DDBJ databases">
        <authorList>
            <person name="Matsumoto Y."/>
            <person name="Motooka D."/>
            <person name="Nakamura S."/>
        </authorList>
    </citation>
    <scope>NUCLEOTIDE SEQUENCE</scope>
    <source>
        <strain evidence="6">JCM 12405</strain>
    </source>
</reference>
<reference evidence="7 8" key="1">
    <citation type="submission" date="2016-01" db="EMBL/GenBank/DDBJ databases">
        <title>The new phylogeny of the genus Mycobacterium.</title>
        <authorList>
            <person name="Tarcisio F."/>
            <person name="Conor M."/>
            <person name="Antonella G."/>
            <person name="Elisabetta G."/>
            <person name="Giulia F.S."/>
            <person name="Sara T."/>
            <person name="Anna F."/>
            <person name="Clotilde B."/>
            <person name="Roberto B."/>
            <person name="Veronica D.S."/>
            <person name="Fabio R."/>
            <person name="Monica P."/>
            <person name="Olivier J."/>
            <person name="Enrico T."/>
            <person name="Nicola S."/>
        </authorList>
    </citation>
    <scope>NUCLEOTIDE SEQUENCE [LARGE SCALE GENOMIC DNA]</scope>
    <source>
        <strain evidence="7 8">DSM 44339</strain>
    </source>
</reference>
<protein>
    <recommendedName>
        <fullName evidence="5">Putative glutamate--cysteine ligase 2</fullName>
        <ecNumber evidence="5">6.3.2.2</ecNumber>
    </recommendedName>
    <alternativeName>
        <fullName evidence="5">Gamma-glutamylcysteine synthetase 2</fullName>
        <shortName evidence="5">GCS 2</shortName>
        <shortName evidence="5">Gamma-GCS 2</shortName>
    </alternativeName>
</protein>
<dbReference type="AlphaFoldDB" id="A0A1X1TJ99"/>
<keyword evidence="1 5" id="KW-0436">Ligase</keyword>
<accession>A0A1X1TJ99</accession>
<evidence type="ECO:0000313" key="8">
    <source>
        <dbReference type="Proteomes" id="UP000193564"/>
    </source>
</evidence>
<dbReference type="EMBL" id="LQOS01000011">
    <property type="protein sequence ID" value="ORV44654.1"/>
    <property type="molecule type" value="Genomic_DNA"/>
</dbReference>
<evidence type="ECO:0000313" key="6">
    <source>
        <dbReference type="EMBL" id="BBZ08916.1"/>
    </source>
</evidence>
<dbReference type="EMBL" id="AP022605">
    <property type="protein sequence ID" value="BBZ08916.1"/>
    <property type="molecule type" value="Genomic_DNA"/>
</dbReference>
<dbReference type="KEGG" id="mdr:MDOR_30850"/>
<dbReference type="PANTHER" id="PTHR36510:SF1">
    <property type="entry name" value="GLUTAMATE--CYSTEINE LIGASE 2-RELATED"/>
    <property type="match status" value="1"/>
</dbReference>
<comment type="catalytic activity">
    <reaction evidence="4 5">
        <text>L-cysteine + L-glutamate + ATP = gamma-L-glutamyl-L-cysteine + ADP + phosphate + H(+)</text>
        <dbReference type="Rhea" id="RHEA:13285"/>
        <dbReference type="ChEBI" id="CHEBI:15378"/>
        <dbReference type="ChEBI" id="CHEBI:29985"/>
        <dbReference type="ChEBI" id="CHEBI:30616"/>
        <dbReference type="ChEBI" id="CHEBI:35235"/>
        <dbReference type="ChEBI" id="CHEBI:43474"/>
        <dbReference type="ChEBI" id="CHEBI:58173"/>
        <dbReference type="ChEBI" id="CHEBI:456216"/>
        <dbReference type="EC" id="6.3.2.2"/>
    </reaction>
</comment>
<dbReference type="GO" id="GO:0004357">
    <property type="term" value="F:glutamate-cysteine ligase activity"/>
    <property type="evidence" value="ECO:0007669"/>
    <property type="project" value="UniProtKB-EC"/>
</dbReference>
<dbReference type="Pfam" id="PF04107">
    <property type="entry name" value="GCS2"/>
    <property type="match status" value="1"/>
</dbReference>
<proteinExistence type="inferred from homology"/>
<name>A0A1X1TJ99_9MYCO</name>
<dbReference type="Proteomes" id="UP000467201">
    <property type="component" value="Chromosome"/>
</dbReference>
<gene>
    <name evidence="7" type="ORF">AWC01_02760</name>
    <name evidence="6" type="ORF">MDOR_30850</name>
</gene>
<evidence type="ECO:0000313" key="7">
    <source>
        <dbReference type="EMBL" id="ORV44654.1"/>
    </source>
</evidence>
<comment type="function">
    <text evidence="5">ATP-dependent carboxylate-amine ligase which exhibits weak glutamate--cysteine ligase activity.</text>
</comment>
<reference evidence="6 9" key="2">
    <citation type="journal article" date="2019" name="Emerg. Microbes Infect.">
        <title>Comprehensive subspecies identification of 175 nontuberculous mycobacteria species based on 7547 genomic profiles.</title>
        <authorList>
            <person name="Matsumoto Y."/>
            <person name="Kinjo T."/>
            <person name="Motooka D."/>
            <person name="Nabeya D."/>
            <person name="Jung N."/>
            <person name="Uechi K."/>
            <person name="Horii T."/>
            <person name="Iida T."/>
            <person name="Fujita J."/>
            <person name="Nakamura S."/>
        </authorList>
    </citation>
    <scope>NUCLEOTIDE SEQUENCE [LARGE SCALE GENOMIC DNA]</scope>
    <source>
        <strain evidence="6 9">JCM 12405</strain>
    </source>
</reference>
<evidence type="ECO:0000313" key="9">
    <source>
        <dbReference type="Proteomes" id="UP000467201"/>
    </source>
</evidence>
<dbReference type="PANTHER" id="PTHR36510">
    <property type="entry name" value="GLUTAMATE--CYSTEINE LIGASE 2-RELATED"/>
    <property type="match status" value="1"/>
</dbReference>
<evidence type="ECO:0000256" key="1">
    <source>
        <dbReference type="ARBA" id="ARBA00022598"/>
    </source>
</evidence>
<dbReference type="HAMAP" id="MF_01609">
    <property type="entry name" value="Glu_cys_ligase_2"/>
    <property type="match status" value="1"/>
</dbReference>
<dbReference type="NCBIfam" id="NF010041">
    <property type="entry name" value="PRK13517.1-1"/>
    <property type="match status" value="1"/>
</dbReference>
<dbReference type="RefSeq" id="WP_085187979.1">
    <property type="nucleotide sequence ID" value="NZ_AP022605.1"/>
</dbReference>
<evidence type="ECO:0000256" key="3">
    <source>
        <dbReference type="ARBA" id="ARBA00022840"/>
    </source>
</evidence>
<comment type="similarity">
    <text evidence="5">Belongs to the glutamate--cysteine ligase type 2 family. YbdK subfamily.</text>
</comment>
<dbReference type="Gene3D" id="3.30.590.20">
    <property type="match status" value="1"/>
</dbReference>
<keyword evidence="3 5" id="KW-0067">ATP-binding</keyword>
<dbReference type="STRING" id="126673.AWC01_02760"/>
<organism evidence="7 8">
    <name type="scientific">Mycolicibacterium doricum</name>
    <dbReference type="NCBI Taxonomy" id="126673"/>
    <lineage>
        <taxon>Bacteria</taxon>
        <taxon>Bacillati</taxon>
        <taxon>Actinomycetota</taxon>
        <taxon>Actinomycetes</taxon>
        <taxon>Mycobacteriales</taxon>
        <taxon>Mycobacteriaceae</taxon>
        <taxon>Mycolicibacterium</taxon>
    </lineage>
</organism>
<evidence type="ECO:0000256" key="5">
    <source>
        <dbReference type="HAMAP-Rule" id="MF_01609"/>
    </source>
</evidence>
<evidence type="ECO:0000256" key="2">
    <source>
        <dbReference type="ARBA" id="ARBA00022741"/>
    </source>
</evidence>
<dbReference type="SUPFAM" id="SSF55931">
    <property type="entry name" value="Glutamine synthetase/guanido kinase"/>
    <property type="match status" value="1"/>
</dbReference>
<sequence length="368" mass="39802">MADHPTVGVEEEFLLVDQDAGAPVALNRDVARHASDRGVDLQLELTSCQVETATGVSSDMADVRQQLTHLRATAARAAEDSGARLLAVAVPPTVPHEFPITDNPRYRRIADRFGMLAREQGICGAHVHVAVPTREVAIRVSNRLRPWLPVLLALTANSAIYRSADSSYASWRRMLWARWPSAGAPPHFDSADEFDAMVKMLLQSGAMLDEGQVYWDVRPSVNFPTIEVRVADVPATVADTVLFAAIVRATVMTLLADERQGAGVPRISAHALDAAYWRSARDGLDGMAIDLAASHAPVPARDLLDGLVDRIAPALRAVGDHDLVRDELARLDDEGNGAMRQRAAWRRRGEIADVVDAAADATLAGLSI</sequence>
<dbReference type="InterPro" id="IPR050141">
    <property type="entry name" value="GCL_type2/YbdK_subfam"/>
</dbReference>
<dbReference type="GO" id="GO:0042398">
    <property type="term" value="P:modified amino acid biosynthetic process"/>
    <property type="evidence" value="ECO:0007669"/>
    <property type="project" value="InterPro"/>
</dbReference>
<keyword evidence="8" id="KW-1185">Reference proteome</keyword>
<keyword evidence="2 5" id="KW-0547">Nucleotide-binding</keyword>
<dbReference type="InterPro" id="IPR014746">
    <property type="entry name" value="Gln_synth/guanido_kin_cat_dom"/>
</dbReference>
<dbReference type="NCBIfam" id="TIGR02050">
    <property type="entry name" value="gshA_cyan_rel"/>
    <property type="match status" value="1"/>
</dbReference>
<dbReference type="InterPro" id="IPR011793">
    <property type="entry name" value="YbdK"/>
</dbReference>
<dbReference type="Proteomes" id="UP000193564">
    <property type="component" value="Unassembled WGS sequence"/>
</dbReference>
<dbReference type="EC" id="6.3.2.2" evidence="5"/>